<dbReference type="Proteomes" id="UP001230051">
    <property type="component" value="Unassembled WGS sequence"/>
</dbReference>
<evidence type="ECO:0000256" key="4">
    <source>
        <dbReference type="ARBA" id="ARBA00023180"/>
    </source>
</evidence>
<sequence length="303" mass="34734">MFMAFQLRWFLLTPILLFGIPDKLKLELTWHNGFFNHIYKAYLHVHNQKIHCKEEESTKIILHGERGANILIPGLESSGRVTEWQVQKDPGKSFEPILIYFAQTSEPSIYAEYDKGRIDFFPENASFLLRNLQKSDEGMYRITQDQKIKDSRLYKLCVMEKLVISRKDAVENCSITLSCNITAESPCRWLKDGGNISHGIFHLSNNQEITLDGTRTDVRGTYTCISGYQTVDYLLQSVPGEKCNVRESLTMTILSVIFAVAIVAVIMLFLWKVRRSRRALINDAGGPTVMYNEATGQEDTHHF</sequence>
<dbReference type="InterPro" id="IPR015631">
    <property type="entry name" value="CD2/SLAM_rcpt"/>
</dbReference>
<dbReference type="PANTHER" id="PTHR12080:SF59">
    <property type="entry name" value="HEPATIC AND GLIAL CELL ADHESION MOLECULE"/>
    <property type="match status" value="1"/>
</dbReference>
<dbReference type="PANTHER" id="PTHR12080">
    <property type="entry name" value="SIGNALING LYMPHOCYTIC ACTIVATION MOLECULE"/>
    <property type="match status" value="1"/>
</dbReference>
<accession>A0AAD8GJ93</accession>
<dbReference type="GO" id="GO:0016020">
    <property type="term" value="C:membrane"/>
    <property type="evidence" value="ECO:0007669"/>
    <property type="project" value="UniProtKB-SubCell"/>
</dbReference>
<dbReference type="Gene3D" id="2.60.40.10">
    <property type="entry name" value="Immunoglobulins"/>
    <property type="match status" value="2"/>
</dbReference>
<evidence type="ECO:0000313" key="9">
    <source>
        <dbReference type="Proteomes" id="UP001230051"/>
    </source>
</evidence>
<keyword evidence="5" id="KW-1133">Transmembrane helix</keyword>
<dbReference type="InterPro" id="IPR036179">
    <property type="entry name" value="Ig-like_dom_sf"/>
</dbReference>
<keyword evidence="9" id="KW-1185">Reference proteome</keyword>
<dbReference type="PROSITE" id="PS50835">
    <property type="entry name" value="IG_LIKE"/>
    <property type="match status" value="1"/>
</dbReference>
<keyword evidence="3 5" id="KW-0472">Membrane</keyword>
<feature type="domain" description="Ig-like" evidence="7">
    <location>
        <begin position="173"/>
        <end position="224"/>
    </location>
</feature>
<evidence type="ECO:0000256" key="1">
    <source>
        <dbReference type="ARBA" id="ARBA00004370"/>
    </source>
</evidence>
<evidence type="ECO:0000259" key="7">
    <source>
        <dbReference type="PROSITE" id="PS50835"/>
    </source>
</evidence>
<keyword evidence="2 6" id="KW-0732">Signal</keyword>
<feature type="signal peptide" evidence="6">
    <location>
        <begin position="1"/>
        <end position="19"/>
    </location>
</feature>
<feature type="chain" id="PRO_5042259355" description="Ig-like domain-containing protein" evidence="6">
    <location>
        <begin position="20"/>
        <end position="303"/>
    </location>
</feature>
<dbReference type="InterPro" id="IPR007110">
    <property type="entry name" value="Ig-like_dom"/>
</dbReference>
<gene>
    <name evidence="8" type="ORF">AOXY_G61</name>
</gene>
<dbReference type="SUPFAM" id="SSF48726">
    <property type="entry name" value="Immunoglobulin"/>
    <property type="match status" value="1"/>
</dbReference>
<comment type="caution">
    <text evidence="8">The sequence shown here is derived from an EMBL/GenBank/DDBJ whole genome shotgun (WGS) entry which is preliminary data.</text>
</comment>
<evidence type="ECO:0000256" key="2">
    <source>
        <dbReference type="ARBA" id="ARBA00022729"/>
    </source>
</evidence>
<feature type="transmembrane region" description="Helical" evidence="5">
    <location>
        <begin position="249"/>
        <end position="271"/>
    </location>
</feature>
<keyword evidence="5" id="KW-0812">Transmembrane</keyword>
<dbReference type="InterPro" id="IPR013783">
    <property type="entry name" value="Ig-like_fold"/>
</dbReference>
<protein>
    <recommendedName>
        <fullName evidence="7">Ig-like domain-containing protein</fullName>
    </recommendedName>
</protein>
<name>A0AAD8GJ93_ACIOX</name>
<dbReference type="CDD" id="cd00096">
    <property type="entry name" value="Ig"/>
    <property type="match status" value="1"/>
</dbReference>
<proteinExistence type="predicted"/>
<evidence type="ECO:0000256" key="5">
    <source>
        <dbReference type="SAM" id="Phobius"/>
    </source>
</evidence>
<reference evidence="8" key="1">
    <citation type="submission" date="2022-02" db="EMBL/GenBank/DDBJ databases">
        <title>Atlantic sturgeon de novo genome assembly.</title>
        <authorList>
            <person name="Stock M."/>
            <person name="Klopp C."/>
            <person name="Guiguen Y."/>
            <person name="Cabau C."/>
            <person name="Parinello H."/>
            <person name="Santidrian Yebra-Pimentel E."/>
            <person name="Kuhl H."/>
            <person name="Dirks R.P."/>
            <person name="Guessner J."/>
            <person name="Wuertz S."/>
            <person name="Du K."/>
            <person name="Schartl M."/>
        </authorList>
    </citation>
    <scope>NUCLEOTIDE SEQUENCE</scope>
    <source>
        <strain evidence="8">STURGEONOMICS-FGT-2020</strain>
        <tissue evidence="8">Whole blood</tissue>
    </source>
</reference>
<dbReference type="EMBL" id="JAGXEW010000001">
    <property type="protein sequence ID" value="KAK1175413.1"/>
    <property type="molecule type" value="Genomic_DNA"/>
</dbReference>
<organism evidence="8 9">
    <name type="scientific">Acipenser oxyrinchus oxyrinchus</name>
    <dbReference type="NCBI Taxonomy" id="40147"/>
    <lineage>
        <taxon>Eukaryota</taxon>
        <taxon>Metazoa</taxon>
        <taxon>Chordata</taxon>
        <taxon>Craniata</taxon>
        <taxon>Vertebrata</taxon>
        <taxon>Euteleostomi</taxon>
        <taxon>Actinopterygii</taxon>
        <taxon>Chondrostei</taxon>
        <taxon>Acipenseriformes</taxon>
        <taxon>Acipenseridae</taxon>
        <taxon>Acipenser</taxon>
    </lineage>
</organism>
<dbReference type="AlphaFoldDB" id="A0AAD8GJ93"/>
<comment type="subcellular location">
    <subcellularLocation>
        <location evidence="1">Membrane</location>
    </subcellularLocation>
</comment>
<evidence type="ECO:0000256" key="6">
    <source>
        <dbReference type="SAM" id="SignalP"/>
    </source>
</evidence>
<keyword evidence="4" id="KW-0325">Glycoprotein</keyword>
<dbReference type="GO" id="GO:0005911">
    <property type="term" value="C:cell-cell junction"/>
    <property type="evidence" value="ECO:0007669"/>
    <property type="project" value="TreeGrafter"/>
</dbReference>
<evidence type="ECO:0000313" key="8">
    <source>
        <dbReference type="EMBL" id="KAK1175413.1"/>
    </source>
</evidence>
<evidence type="ECO:0000256" key="3">
    <source>
        <dbReference type="ARBA" id="ARBA00023136"/>
    </source>
</evidence>